<evidence type="ECO:0000256" key="3">
    <source>
        <dbReference type="ARBA" id="ARBA00022630"/>
    </source>
</evidence>
<evidence type="ECO:0000313" key="7">
    <source>
        <dbReference type="EMBL" id="OQR88808.1"/>
    </source>
</evidence>
<dbReference type="SUPFAM" id="SSF52833">
    <property type="entry name" value="Thioredoxin-like"/>
    <property type="match status" value="1"/>
</dbReference>
<name>A0A1V9YSW0_ACHHY</name>
<dbReference type="SUPFAM" id="SSF51905">
    <property type="entry name" value="FAD/NAD(P)-binding domain"/>
    <property type="match status" value="1"/>
</dbReference>
<evidence type="ECO:0000256" key="4">
    <source>
        <dbReference type="ARBA" id="ARBA00022827"/>
    </source>
</evidence>
<dbReference type="EMBL" id="JNBR01001076">
    <property type="protein sequence ID" value="OQR88808.1"/>
    <property type="molecule type" value="Genomic_DNA"/>
</dbReference>
<dbReference type="InterPro" id="IPR002938">
    <property type="entry name" value="FAD-bd"/>
</dbReference>
<dbReference type="Proteomes" id="UP000243579">
    <property type="component" value="Unassembled WGS sequence"/>
</dbReference>
<dbReference type="Gene3D" id="3.50.50.60">
    <property type="entry name" value="FAD/NAD(P)-binding domain"/>
    <property type="match status" value="1"/>
</dbReference>
<dbReference type="InterPro" id="IPR038220">
    <property type="entry name" value="PHOX_C_sf"/>
</dbReference>
<dbReference type="InterPro" id="IPR036188">
    <property type="entry name" value="FAD/NAD-bd_sf"/>
</dbReference>
<accession>A0A1V9YSW0</accession>
<comment type="caution">
    <text evidence="7">The sequence shown here is derived from an EMBL/GenBank/DDBJ whole genome shotgun (WGS) entry which is preliminary data.</text>
</comment>
<dbReference type="PANTHER" id="PTHR43004:SF19">
    <property type="entry name" value="BINDING MONOOXYGENASE, PUTATIVE (JCVI)-RELATED"/>
    <property type="match status" value="1"/>
</dbReference>
<dbReference type="Gene3D" id="3.30.70.2450">
    <property type="match status" value="1"/>
</dbReference>
<comment type="cofactor">
    <cofactor evidence="1">
        <name>FAD</name>
        <dbReference type="ChEBI" id="CHEBI:57692"/>
    </cofactor>
</comment>
<dbReference type="STRING" id="1202772.A0A1V9YSW0"/>
<dbReference type="GO" id="GO:0016709">
    <property type="term" value="F:oxidoreductase activity, acting on paired donors, with incorporation or reduction of molecular oxygen, NAD(P)H as one donor, and incorporation of one atom of oxygen"/>
    <property type="evidence" value="ECO:0007669"/>
    <property type="project" value="UniProtKB-ARBA"/>
</dbReference>
<evidence type="ECO:0000256" key="5">
    <source>
        <dbReference type="ARBA" id="ARBA00023002"/>
    </source>
</evidence>
<evidence type="ECO:0000313" key="8">
    <source>
        <dbReference type="Proteomes" id="UP000243579"/>
    </source>
</evidence>
<proteinExistence type="inferred from homology"/>
<evidence type="ECO:0000256" key="1">
    <source>
        <dbReference type="ARBA" id="ARBA00001974"/>
    </source>
</evidence>
<organism evidence="7 8">
    <name type="scientific">Achlya hypogyna</name>
    <name type="common">Oomycete</name>
    <name type="synonym">Protoachlya hypogyna</name>
    <dbReference type="NCBI Taxonomy" id="1202772"/>
    <lineage>
        <taxon>Eukaryota</taxon>
        <taxon>Sar</taxon>
        <taxon>Stramenopiles</taxon>
        <taxon>Oomycota</taxon>
        <taxon>Saprolegniomycetes</taxon>
        <taxon>Saprolegniales</taxon>
        <taxon>Achlyaceae</taxon>
        <taxon>Achlya</taxon>
    </lineage>
</organism>
<comment type="similarity">
    <text evidence="2">Belongs to the PheA/TfdB FAD monooxygenase family.</text>
</comment>
<protein>
    <recommendedName>
        <fullName evidence="6">FAD-binding domain-containing protein</fullName>
    </recommendedName>
</protein>
<evidence type="ECO:0000256" key="2">
    <source>
        <dbReference type="ARBA" id="ARBA00007801"/>
    </source>
</evidence>
<gene>
    <name evidence="7" type="ORF">ACHHYP_06624</name>
</gene>
<dbReference type="AlphaFoldDB" id="A0A1V9YSW0"/>
<dbReference type="PRINTS" id="PR00420">
    <property type="entry name" value="RNGMNOXGNASE"/>
</dbReference>
<feature type="domain" description="FAD-binding" evidence="6">
    <location>
        <begin position="7"/>
        <end position="368"/>
    </location>
</feature>
<keyword evidence="5" id="KW-0560">Oxidoreductase</keyword>
<dbReference type="InterPro" id="IPR050641">
    <property type="entry name" value="RIFMO-like"/>
</dbReference>
<dbReference type="GO" id="GO:0071949">
    <property type="term" value="F:FAD binding"/>
    <property type="evidence" value="ECO:0007669"/>
    <property type="project" value="InterPro"/>
</dbReference>
<dbReference type="PANTHER" id="PTHR43004">
    <property type="entry name" value="TRK SYSTEM POTASSIUM UPTAKE PROTEIN"/>
    <property type="match status" value="1"/>
</dbReference>
<keyword evidence="8" id="KW-1185">Reference proteome</keyword>
<evidence type="ECO:0000259" key="6">
    <source>
        <dbReference type="Pfam" id="PF01494"/>
    </source>
</evidence>
<dbReference type="Gene3D" id="3.40.30.20">
    <property type="match status" value="1"/>
</dbReference>
<dbReference type="OrthoDB" id="1716816at2759"/>
<sequence length="574" mass="62647">MTMSSNSVLIVGSGPTGLTVAAELLRQGVTSITIIDKLAGPLRQTKASTTWPRTLEQLARYSGVLPALHARCDLIHRFVVQTTPTTVLREIILGNHFPSEHPHGLLTEQWYMEQCLREYVNRAGVHVTYNAELVGYEYCDDVVAATIVYDKGTTSERTETTEFAYVVGCDGARSGLRKHIGAGFPGELSPYAFAGIHFTSSTPVPMLHRDALTIAIYDQGGCFISAMPENSYLAILDLSAEQDAAYVSPIEKDAHGLPVLLDFTRDQMQSLLTERVSPDITLKDVVWSTHFRVNFRLSDKYYDGNRVLLAGDACHCHTPLLGQGMNVGIQDAVNLGWKLALILQGKSPRSLLHSYATERRDVGKELIAATLRAQKPFSQRDPALQRLRNTIVQTVTASTAFLDSWAGALGELSTTYRSVSPLAVESWAPVSVLNQPIVRAHQLWLQYSSRARVCAGDRWPTNALASSPMASTGFELFVFQGLNGYSSAALSDLEVLAVEVVEAASGCITHVHIEPGTNEALHATIGVHGSCLFVVRPDGYVGLRSEPANAHDVAAYFAQHFFNPQASVHKKATE</sequence>
<reference evidence="7 8" key="1">
    <citation type="journal article" date="2014" name="Genome Biol. Evol.">
        <title>The secreted proteins of Achlya hypogyna and Thraustotheca clavata identify the ancestral oomycete secretome and reveal gene acquisitions by horizontal gene transfer.</title>
        <authorList>
            <person name="Misner I."/>
            <person name="Blouin N."/>
            <person name="Leonard G."/>
            <person name="Richards T.A."/>
            <person name="Lane C.E."/>
        </authorList>
    </citation>
    <scope>NUCLEOTIDE SEQUENCE [LARGE SCALE GENOMIC DNA]</scope>
    <source>
        <strain evidence="7 8">ATCC 48635</strain>
    </source>
</reference>
<dbReference type="InterPro" id="IPR036249">
    <property type="entry name" value="Thioredoxin-like_sf"/>
</dbReference>
<keyword evidence="4" id="KW-0274">FAD</keyword>
<keyword evidence="3" id="KW-0285">Flavoprotein</keyword>
<dbReference type="Pfam" id="PF01494">
    <property type="entry name" value="FAD_binding_3"/>
    <property type="match status" value="1"/>
</dbReference>